<dbReference type="CDD" id="cd02440">
    <property type="entry name" value="AdoMet_MTases"/>
    <property type="match status" value="1"/>
</dbReference>
<dbReference type="EMBL" id="SQQU01000023">
    <property type="protein sequence ID" value="MQS31844.1"/>
    <property type="molecule type" value="Genomic_DNA"/>
</dbReference>
<protein>
    <recommendedName>
        <fullName evidence="2">site-specific DNA-methyltransferase (adenine-specific)</fullName>
        <ecNumber evidence="2">2.1.1.72</ecNumber>
    </recommendedName>
</protein>
<name>A0A1X9TE21_ECOLX</name>
<evidence type="ECO:0000313" key="11">
    <source>
        <dbReference type="EMBL" id="HAJ5961659.1"/>
    </source>
</evidence>
<dbReference type="InterPro" id="IPR003356">
    <property type="entry name" value="DNA_methylase_A-5"/>
</dbReference>
<dbReference type="RefSeq" id="WP_001087767.1">
    <property type="nucleotide sequence ID" value="NZ_AP019538.1"/>
</dbReference>
<dbReference type="REBASE" id="745532">
    <property type="entry name" value="M.EcoS7ORF4735P"/>
</dbReference>
<dbReference type="REBASE" id="224504">
    <property type="entry name" value="M.EcoLS4ORF7425P"/>
</dbReference>
<evidence type="ECO:0000313" key="18">
    <source>
        <dbReference type="Proteomes" id="UP000460351"/>
    </source>
</evidence>
<dbReference type="PANTHER" id="PTHR42933">
    <property type="entry name" value="SLR6095 PROTEIN"/>
    <property type="match status" value="1"/>
</dbReference>
<proteinExistence type="inferred from homology"/>
<evidence type="ECO:0000256" key="3">
    <source>
        <dbReference type="ARBA" id="ARBA00022603"/>
    </source>
</evidence>
<dbReference type="GO" id="GO:0009307">
    <property type="term" value="P:DNA restriction-modification system"/>
    <property type="evidence" value="ECO:0007669"/>
    <property type="project" value="UniProtKB-KW"/>
</dbReference>
<reference evidence="14 19" key="6">
    <citation type="journal article" date="2020" name="Int. J. Nanomedicine">
        <title>Consequences Of Long-Term Bacteria's Exposure To Silver Nanoformulations With Different PhysicoChemical Properties.</title>
        <authorList>
            <person name="Kedziora A."/>
            <person name="Wernecki M."/>
            <person name="Korzekwa K."/>
            <person name="Speruda M."/>
            <person name="Gerasymchuk Y."/>
            <person name="Lukowiak A."/>
            <person name="Bugla-Ploskonska G."/>
        </authorList>
    </citation>
    <scope>NUCLEOTIDE SEQUENCE [LARGE SCALE GENOMIC DNA]</scope>
    <source>
        <strain evidence="14 19">ATCC 11230</strain>
    </source>
</reference>
<gene>
    <name evidence="13" type="ORF">E4K51_17050</name>
    <name evidence="12" type="ORF">EIZ93_23900</name>
    <name evidence="14" type="ORF">FPI65_27745</name>
    <name evidence="10" type="ORF">HMV95_13600</name>
    <name evidence="11" type="ORF">HMV95_26210</name>
    <name evidence="15" type="ORF">IDONEFKE_03711</name>
    <name evidence="16" type="ORF">OGM49_04735</name>
</gene>
<reference evidence="12 17" key="3">
    <citation type="journal article" date="2019" name="Environ. Health Perspect.">
        <title>Inter-host Transmission of Carbapenemase-Producing Escherichia coli among Humans and Backyard Animals.</title>
        <authorList>
            <person name="Li J."/>
            <person name="Bi Z."/>
            <person name="Ma S."/>
            <person name="Chen B."/>
            <person name="Cai C."/>
            <person name="He J."/>
            <person name="Schwarz S."/>
            <person name="Sun C."/>
            <person name="Zhou Y."/>
            <person name="Yin J."/>
            <person name="Hulth A."/>
            <person name="Wang Y."/>
            <person name="Shen Z."/>
            <person name="Wang S."/>
            <person name="Wu C."/>
            <person name="Nilsson L.E."/>
            <person name="Walsh T.R."/>
            <person name="Borjesson S."/>
            <person name="Shen J."/>
            <person name="Sun Q."/>
            <person name="Wang Y."/>
        </authorList>
    </citation>
    <scope>NUCLEOTIDE SEQUENCE [LARGE SCALE GENOMIC DNA]</scope>
    <source>
        <strain evidence="12 17">A016f</strain>
    </source>
</reference>
<dbReference type="InterPro" id="IPR051537">
    <property type="entry name" value="DNA_Adenine_Mtase"/>
</dbReference>
<dbReference type="InterPro" id="IPR002052">
    <property type="entry name" value="DNA_methylase_N6_adenine_CS"/>
</dbReference>
<evidence type="ECO:0000256" key="6">
    <source>
        <dbReference type="ARBA" id="ARBA00022747"/>
    </source>
</evidence>
<evidence type="ECO:0000313" key="12">
    <source>
        <dbReference type="EMBL" id="MQK27250.1"/>
    </source>
</evidence>
<keyword evidence="4 11" id="KW-0808">Transferase</keyword>
<comment type="catalytic activity">
    <reaction evidence="8">
        <text>a 2'-deoxyadenosine in DNA + S-adenosyl-L-methionine = an N(6)-methyl-2'-deoxyadenosine in DNA + S-adenosyl-L-homocysteine + H(+)</text>
        <dbReference type="Rhea" id="RHEA:15197"/>
        <dbReference type="Rhea" id="RHEA-COMP:12418"/>
        <dbReference type="Rhea" id="RHEA-COMP:12419"/>
        <dbReference type="ChEBI" id="CHEBI:15378"/>
        <dbReference type="ChEBI" id="CHEBI:57856"/>
        <dbReference type="ChEBI" id="CHEBI:59789"/>
        <dbReference type="ChEBI" id="CHEBI:90615"/>
        <dbReference type="ChEBI" id="CHEBI:90616"/>
        <dbReference type="EC" id="2.1.1.72"/>
    </reaction>
</comment>
<dbReference type="GO" id="GO:0008170">
    <property type="term" value="F:N-methyltransferase activity"/>
    <property type="evidence" value="ECO:0007669"/>
    <property type="project" value="InterPro"/>
</dbReference>
<comment type="similarity">
    <text evidence="1">Belongs to the N(4)/N(6)-methyltransferase family.</text>
</comment>
<organism evidence="11">
    <name type="scientific">Escherichia coli</name>
    <dbReference type="NCBI Taxonomy" id="562"/>
    <lineage>
        <taxon>Bacteria</taxon>
        <taxon>Pseudomonadati</taxon>
        <taxon>Pseudomonadota</taxon>
        <taxon>Gammaproteobacteria</taxon>
        <taxon>Enterobacterales</taxon>
        <taxon>Enterobacteriaceae</taxon>
        <taxon>Escherichia</taxon>
    </lineage>
</organism>
<dbReference type="GO" id="GO:0003677">
    <property type="term" value="F:DNA binding"/>
    <property type="evidence" value="ECO:0007669"/>
    <property type="project" value="UniProtKB-KW"/>
</dbReference>
<accession>A0A1X9TE21</accession>
<reference evidence="15 20" key="5">
    <citation type="submission" date="2019-11" db="EMBL/GenBank/DDBJ databases">
        <authorList>
            <person name="Haines EK M."/>
        </authorList>
    </citation>
    <scope>NUCLEOTIDE SEQUENCE [LARGE SCALE GENOMIC DNA]</scope>
    <source>
        <strain evidence="15">KR2729</strain>
    </source>
</reference>
<dbReference type="EMBL" id="RYCF01000166">
    <property type="protein sequence ID" value="MQK27250.1"/>
    <property type="molecule type" value="Genomic_DNA"/>
</dbReference>
<dbReference type="REBASE" id="244740">
    <property type="entry name" value="M.Eco5784ORF20515P"/>
</dbReference>
<dbReference type="SUPFAM" id="SSF116734">
    <property type="entry name" value="DNA methylase specificity domain"/>
    <property type="match status" value="1"/>
</dbReference>
<reference evidence="11" key="2">
    <citation type="submission" date="2018-12" db="EMBL/GenBank/DDBJ databases">
        <authorList>
            <consortium name="NCBI Pathogen Detection Project"/>
        </authorList>
    </citation>
    <scope>NUCLEOTIDE SEQUENCE</scope>
    <source>
        <strain evidence="11">EuSCAPE_DE065</strain>
    </source>
</reference>
<dbReference type="Proteomes" id="UP000471490">
    <property type="component" value="Unassembled WGS sequence"/>
</dbReference>
<keyword evidence="3 11" id="KW-0489">Methyltransferase</keyword>
<dbReference type="InterPro" id="IPR044946">
    <property type="entry name" value="Restrct_endonuc_typeI_TRD_sf"/>
</dbReference>
<feature type="domain" description="DNA methylase adenine-specific" evidence="9">
    <location>
        <begin position="11"/>
        <end position="261"/>
    </location>
</feature>
<reference evidence="13 18" key="4">
    <citation type="journal article" date="2019" name="Microorganisms">
        <title>Characteristics of Carbapenem-Resistant and Colistin-Resistant Escherichia coli Co-Producing NDM-1 and MCR-1 from Pig Farms in China.</title>
        <authorList>
            <person name="Peng Z."/>
            <person name="Li X."/>
            <person name="Hu Z."/>
            <person name="Li Z."/>
            <person name="Lv Y."/>
            <person name="Lei M."/>
            <person name="Wu B."/>
            <person name="Chen H."/>
            <person name="Wang X."/>
        </authorList>
    </citation>
    <scope>NUCLEOTIDE SEQUENCE [LARGE SCALE GENOMIC DNA]</scope>
    <source>
        <strain evidence="13 18">RXD010</strain>
    </source>
</reference>
<dbReference type="InterPro" id="IPR029063">
    <property type="entry name" value="SAM-dependent_MTases_sf"/>
</dbReference>
<evidence type="ECO:0000313" key="13">
    <source>
        <dbReference type="EMBL" id="MQS31844.1"/>
    </source>
</evidence>
<dbReference type="Gene3D" id="3.90.220.20">
    <property type="entry name" value="DNA methylase specificity domains"/>
    <property type="match status" value="1"/>
</dbReference>
<dbReference type="Proteomes" id="UP000846355">
    <property type="component" value="Unassembled WGS sequence"/>
</dbReference>
<keyword evidence="5" id="KW-0949">S-adenosyl-L-methionine</keyword>
<reference evidence="16" key="7">
    <citation type="journal article" date="2023" name="Microorganisms">
        <title>Comparative Genomic Analysis of ST131 Subclade C2 of ESBL-Producing E. coli Isolates from Patients with Recurrent and Sporadic Urinary Tract Infections.</title>
        <authorList>
            <person name="Jaen-Luchoro D."/>
            <person name="Kahnamouei A."/>
            <person name="Yazdanshenas S."/>
            <person name="Lindblom A."/>
            <person name="Samuelsson E."/>
            <person name="Ahren C."/>
            <person name="Karami N."/>
        </authorList>
    </citation>
    <scope>NUCLEOTIDE SEQUENCE</scope>
    <source>
        <strain evidence="16">S7</strain>
    </source>
</reference>
<dbReference type="EC" id="2.1.1.72" evidence="2"/>
<dbReference type="GO" id="GO:0009007">
    <property type="term" value="F:site-specific DNA-methyltransferase (adenine-specific) activity"/>
    <property type="evidence" value="ECO:0007669"/>
    <property type="project" value="UniProtKB-EC"/>
</dbReference>
<dbReference type="EMBL" id="DABHXT010000171">
    <property type="protein sequence ID" value="HAJ5961659.1"/>
    <property type="molecule type" value="Genomic_DNA"/>
</dbReference>
<evidence type="ECO:0000256" key="5">
    <source>
        <dbReference type="ARBA" id="ARBA00022691"/>
    </source>
</evidence>
<evidence type="ECO:0000313" key="19">
    <source>
        <dbReference type="Proteomes" id="UP000471490"/>
    </source>
</evidence>
<dbReference type="Proteomes" id="UP000359125">
    <property type="component" value="Unassembled WGS sequence"/>
</dbReference>
<dbReference type="GO" id="GO:0032259">
    <property type="term" value="P:methylation"/>
    <property type="evidence" value="ECO:0007669"/>
    <property type="project" value="UniProtKB-KW"/>
</dbReference>
<evidence type="ECO:0000256" key="2">
    <source>
        <dbReference type="ARBA" id="ARBA00011900"/>
    </source>
</evidence>
<evidence type="ECO:0000313" key="15">
    <source>
        <dbReference type="EMBL" id="VZR32939.1"/>
    </source>
</evidence>
<dbReference type="EMBL" id="VLTB01000463">
    <property type="protein sequence ID" value="NDR94984.1"/>
    <property type="molecule type" value="Genomic_DNA"/>
</dbReference>
<evidence type="ECO:0000313" key="17">
    <source>
        <dbReference type="Proteomes" id="UP000359125"/>
    </source>
</evidence>
<dbReference type="Proteomes" id="UP000629265">
    <property type="component" value="Unassembled WGS sequence"/>
</dbReference>
<dbReference type="PANTHER" id="PTHR42933:SF3">
    <property type="entry name" value="TYPE I RESTRICTION ENZYME MJAVIII METHYLASE SUBUNIT"/>
    <property type="match status" value="1"/>
</dbReference>
<dbReference type="EMBL" id="DABHXT010000019">
    <property type="protein sequence ID" value="HAJ5959299.1"/>
    <property type="molecule type" value="Genomic_DNA"/>
</dbReference>
<evidence type="ECO:0000256" key="4">
    <source>
        <dbReference type="ARBA" id="ARBA00022679"/>
    </source>
</evidence>
<dbReference type="EMBL" id="CP107128">
    <property type="protein sequence ID" value="WLM96836.1"/>
    <property type="molecule type" value="Genomic_DNA"/>
</dbReference>
<evidence type="ECO:0000313" key="20">
    <source>
        <dbReference type="Proteomes" id="UP000629265"/>
    </source>
</evidence>
<dbReference type="Proteomes" id="UP000460351">
    <property type="component" value="Unassembled WGS sequence"/>
</dbReference>
<dbReference type="REBASE" id="202783">
    <property type="entry name" value="M.Eco5CRE51ORF2055P"/>
</dbReference>
<dbReference type="PRINTS" id="PR00507">
    <property type="entry name" value="N12N6MTFRASE"/>
</dbReference>
<sequence>MNSNYMPFTQRDSLGRYYTKESISALLVSQMKAEKVNNIIDLASGEGSLTYAALDRWKNAEAYSLDIESRMSKKVCDNLTHIVTDALVHSFPEMLARHQGNFDVAVCNPPFTLPEWRDDYFKIISEIGADKYISVSKYVPAEIIFISQVIRFLKKGGEAGIILPDGIFTARKFIGLRRYLLNEHSITKVIELPRNIFKRTEAKTHILIFNKKIMPHHKIQLHCITKDGELSPSVLIRKEDAVERMDYSYHYNKNEGKGFSTIGMLKNISIFRGRFNSKEITEHVFHTTKFSGDEKYIKFHCNSVEELKPSKLDVIAKPGDILIARVGRNFHKKILFVESGYSYISDCIFLIRASGGDKKKLFDFLCSQDGQEELSRASSGVAAQHITMDALKKIHLVRIKHD</sequence>
<keyword evidence="7" id="KW-0238">DNA-binding</keyword>
<keyword evidence="6" id="KW-0680">Restriction system</keyword>
<evidence type="ECO:0000259" key="9">
    <source>
        <dbReference type="Pfam" id="PF02384"/>
    </source>
</evidence>
<dbReference type="PROSITE" id="PS00092">
    <property type="entry name" value="N6_MTASE"/>
    <property type="match status" value="1"/>
</dbReference>
<dbReference type="EMBL" id="CACRYR010000177">
    <property type="protein sequence ID" value="VZR32939.1"/>
    <property type="molecule type" value="Genomic_DNA"/>
</dbReference>
<evidence type="ECO:0000313" key="14">
    <source>
        <dbReference type="EMBL" id="NDR94984.1"/>
    </source>
</evidence>
<evidence type="ECO:0000256" key="8">
    <source>
        <dbReference type="ARBA" id="ARBA00047942"/>
    </source>
</evidence>
<dbReference type="Gene3D" id="3.40.50.150">
    <property type="entry name" value="Vaccinia Virus protein VP39"/>
    <property type="match status" value="1"/>
</dbReference>
<dbReference type="Proteomes" id="UP001180189">
    <property type="component" value="Chromosome"/>
</dbReference>
<reference evidence="11" key="1">
    <citation type="journal article" date="2018" name="Genome Biol.">
        <title>SKESA: strategic k-mer extension for scrupulous assemblies.</title>
        <authorList>
            <person name="Souvorov A."/>
            <person name="Agarwala R."/>
            <person name="Lipman D.J."/>
        </authorList>
    </citation>
    <scope>NUCLEOTIDE SEQUENCE [LARGE SCALE GENOMIC DNA]</scope>
    <source>
        <strain evidence="11">EuSCAPE_DE065</strain>
    </source>
</reference>
<dbReference type="AlphaFoldDB" id="A0A1X9TE21"/>
<dbReference type="Pfam" id="PF02384">
    <property type="entry name" value="N6_Mtase"/>
    <property type="match status" value="1"/>
</dbReference>
<evidence type="ECO:0000313" key="16">
    <source>
        <dbReference type="EMBL" id="WLM96836.1"/>
    </source>
</evidence>
<dbReference type="REBASE" id="298708">
    <property type="entry name" value="M.Eco3426ORF1084P"/>
</dbReference>
<evidence type="ECO:0000256" key="7">
    <source>
        <dbReference type="ARBA" id="ARBA00023125"/>
    </source>
</evidence>
<evidence type="ECO:0000256" key="1">
    <source>
        <dbReference type="ARBA" id="ARBA00006594"/>
    </source>
</evidence>
<dbReference type="SUPFAM" id="SSF53335">
    <property type="entry name" value="S-adenosyl-L-methionine-dependent methyltransferases"/>
    <property type="match status" value="1"/>
</dbReference>
<evidence type="ECO:0000313" key="10">
    <source>
        <dbReference type="EMBL" id="HAJ5959299.1"/>
    </source>
</evidence>